<evidence type="ECO:0000259" key="6">
    <source>
        <dbReference type="Pfam" id="PF00724"/>
    </source>
</evidence>
<dbReference type="Gene3D" id="3.20.20.70">
    <property type="entry name" value="Aldolase class I"/>
    <property type="match status" value="1"/>
</dbReference>
<name>A0ABW3YE32_9ACTN</name>
<comment type="caution">
    <text evidence="7">The sequence shown here is derived from an EMBL/GenBank/DDBJ whole genome shotgun (WGS) entry which is preliminary data.</text>
</comment>
<dbReference type="Proteomes" id="UP001597260">
    <property type="component" value="Unassembled WGS sequence"/>
</dbReference>
<feature type="domain" description="NADH:flavin oxidoreductase/NADH oxidase N-terminal" evidence="6">
    <location>
        <begin position="14"/>
        <end position="358"/>
    </location>
</feature>
<evidence type="ECO:0000256" key="4">
    <source>
        <dbReference type="ARBA" id="ARBA00022857"/>
    </source>
</evidence>
<proteinExistence type="predicted"/>
<accession>A0ABW3YE32</accession>
<dbReference type="PANTHER" id="PTHR43303">
    <property type="entry name" value="NADPH DEHYDROGENASE C23G7.10C-RELATED"/>
    <property type="match status" value="1"/>
</dbReference>
<protein>
    <submittedName>
        <fullName evidence="7">NADH:flavin oxidoreductase</fullName>
    </submittedName>
</protein>
<dbReference type="InterPro" id="IPR044152">
    <property type="entry name" value="YqjM-like"/>
</dbReference>
<evidence type="ECO:0000256" key="3">
    <source>
        <dbReference type="ARBA" id="ARBA00022643"/>
    </source>
</evidence>
<organism evidence="7 8">
    <name type="scientific">Micromonospora sonneratiae</name>
    <dbReference type="NCBI Taxonomy" id="1184706"/>
    <lineage>
        <taxon>Bacteria</taxon>
        <taxon>Bacillati</taxon>
        <taxon>Actinomycetota</taxon>
        <taxon>Actinomycetes</taxon>
        <taxon>Micromonosporales</taxon>
        <taxon>Micromonosporaceae</taxon>
        <taxon>Micromonospora</taxon>
    </lineage>
</organism>
<evidence type="ECO:0000313" key="7">
    <source>
        <dbReference type="EMBL" id="MFD1322095.1"/>
    </source>
</evidence>
<dbReference type="RefSeq" id="WP_377570629.1">
    <property type="nucleotide sequence ID" value="NZ_JBHTMP010000017.1"/>
</dbReference>
<evidence type="ECO:0000256" key="5">
    <source>
        <dbReference type="ARBA" id="ARBA00023002"/>
    </source>
</evidence>
<sequence>MSGNTLVPNAVEALFRPFTIGRLTVPNRVVMAPMTRNYSPDGVPGPDVAAYYARRAAHGIGLIITEGTVVDHPASASSPRVPRLFGAAPLSGWADVVSAVHAAGGRIASQLWHVGTDRTVDDQPNPGVPPIGPSGLSLTGEPVAEPMTETEIEQVIAAFARAAADAQRLGFDGIELHAGHGYLIDQFFWERTNRRTDRYGGDLVARTRFAADIVAACRSVVAPDYPIILRFSQWKISDYAARLVETPADLAAFLAPLVAAGVDAFHCSTRRFWLPAFAGSPLTLAGWTRKLSGRPTIAVGSVGLDGTEFLEFRHADNTGLQAVVDLLERQEADLVAAGRTLLTDPAWLEKIRSGRNDELIPYRPEALRSLT</sequence>
<keyword evidence="8" id="KW-1185">Reference proteome</keyword>
<evidence type="ECO:0000256" key="2">
    <source>
        <dbReference type="ARBA" id="ARBA00022630"/>
    </source>
</evidence>
<dbReference type="CDD" id="cd04747">
    <property type="entry name" value="OYE_like_5_FMN"/>
    <property type="match status" value="1"/>
</dbReference>
<evidence type="ECO:0000313" key="8">
    <source>
        <dbReference type="Proteomes" id="UP001597260"/>
    </source>
</evidence>
<gene>
    <name evidence="7" type="ORF">ACFQ4H_13420</name>
</gene>
<dbReference type="SUPFAM" id="SSF51395">
    <property type="entry name" value="FMN-linked oxidoreductases"/>
    <property type="match status" value="1"/>
</dbReference>
<evidence type="ECO:0000256" key="1">
    <source>
        <dbReference type="ARBA" id="ARBA00001917"/>
    </source>
</evidence>
<dbReference type="InterPro" id="IPR001155">
    <property type="entry name" value="OxRdtase_FMN_N"/>
</dbReference>
<dbReference type="PANTHER" id="PTHR43303:SF4">
    <property type="entry name" value="NADPH DEHYDROGENASE C23G7.10C-RELATED"/>
    <property type="match status" value="1"/>
</dbReference>
<keyword evidence="3" id="KW-0288">FMN</keyword>
<reference evidence="8" key="1">
    <citation type="journal article" date="2019" name="Int. J. Syst. Evol. Microbiol.">
        <title>The Global Catalogue of Microorganisms (GCM) 10K type strain sequencing project: providing services to taxonomists for standard genome sequencing and annotation.</title>
        <authorList>
            <consortium name="The Broad Institute Genomics Platform"/>
            <consortium name="The Broad Institute Genome Sequencing Center for Infectious Disease"/>
            <person name="Wu L."/>
            <person name="Ma J."/>
        </authorList>
    </citation>
    <scope>NUCLEOTIDE SEQUENCE [LARGE SCALE GENOMIC DNA]</scope>
    <source>
        <strain evidence="8">JCM 31037</strain>
    </source>
</reference>
<comment type="cofactor">
    <cofactor evidence="1">
        <name>FMN</name>
        <dbReference type="ChEBI" id="CHEBI:58210"/>
    </cofactor>
</comment>
<keyword evidence="4" id="KW-0521">NADP</keyword>
<dbReference type="InterPro" id="IPR013785">
    <property type="entry name" value="Aldolase_TIM"/>
</dbReference>
<keyword evidence="5" id="KW-0560">Oxidoreductase</keyword>
<dbReference type="Pfam" id="PF00724">
    <property type="entry name" value="Oxidored_FMN"/>
    <property type="match status" value="1"/>
</dbReference>
<dbReference type="EMBL" id="JBHTMP010000017">
    <property type="protein sequence ID" value="MFD1322095.1"/>
    <property type="molecule type" value="Genomic_DNA"/>
</dbReference>
<keyword evidence="2" id="KW-0285">Flavoprotein</keyword>